<dbReference type="HOGENOM" id="CLU_1434269_0_0_1"/>
<evidence type="ECO:0000256" key="1">
    <source>
        <dbReference type="SAM" id="SignalP"/>
    </source>
</evidence>
<reference evidence="2 3" key="1">
    <citation type="journal article" date="2011" name="Proc. Natl. Acad. Sci. U.S.A.">
        <title>Comparative genomics of xylose-fermenting fungi for enhanced biofuel production.</title>
        <authorList>
            <person name="Wohlbach D.J."/>
            <person name="Kuo A."/>
            <person name="Sato T.K."/>
            <person name="Potts K.M."/>
            <person name="Salamov A.A."/>
            <person name="LaButti K.M."/>
            <person name="Sun H."/>
            <person name="Clum A."/>
            <person name="Pangilinan J.L."/>
            <person name="Lindquist E.A."/>
            <person name="Lucas S."/>
            <person name="Lapidus A."/>
            <person name="Jin M."/>
            <person name="Gunawan C."/>
            <person name="Balan V."/>
            <person name="Dale B.E."/>
            <person name="Jeffries T.W."/>
            <person name="Zinkel R."/>
            <person name="Barry K.W."/>
            <person name="Grigoriev I.V."/>
            <person name="Gasch A.P."/>
        </authorList>
    </citation>
    <scope>NUCLEOTIDE SEQUENCE [LARGE SCALE GENOMIC DNA]</scope>
    <source>
        <strain evidence="3">ATCC 10573 / BCRC 21748 / CBS 615 / JCM 9827 / NBRC 10315 / NRRL Y-1498 / VKM Y-70</strain>
    </source>
</reference>
<gene>
    <name evidence="2" type="ORF">CANTEDRAFT_91656</name>
</gene>
<keyword evidence="1" id="KW-0732">Signal</keyword>
<protein>
    <submittedName>
        <fullName evidence="2">Uncharacterized protein</fullName>
    </submittedName>
</protein>
<dbReference type="RefSeq" id="XP_006683753.1">
    <property type="nucleotide sequence ID" value="XM_006683690.1"/>
</dbReference>
<sequence>MLFLPFMCTLGVISGIVLPRVETYSDSSSVSYPLDYGLNIIKGNEDINISIIKRDYSQDEADLFKKLFFKNQIHAFTFSGEGDIQDEACYDDRLPVNIIIHKGDKTTEAEKDFVDKLRKVKNVMEMPSTDYGIVDEDSLFKFDTDTTTEEEAIQIQTLQKKMIKNSVYAFLDRLNNLVYVVNGTTLNQV</sequence>
<name>G3AWA1_CANTC</name>
<evidence type="ECO:0000313" key="3">
    <source>
        <dbReference type="Proteomes" id="UP000000707"/>
    </source>
</evidence>
<accession>G3AWA1</accession>
<dbReference type="KEGG" id="cten:18250098"/>
<dbReference type="AlphaFoldDB" id="G3AWA1"/>
<dbReference type="EMBL" id="GL996510">
    <property type="protein sequence ID" value="EGV66495.1"/>
    <property type="molecule type" value="Genomic_DNA"/>
</dbReference>
<keyword evidence="3" id="KW-1185">Reference proteome</keyword>
<organism evidence="3">
    <name type="scientific">Candida tenuis (strain ATCC 10573 / BCRC 21748 / CBS 615 / JCM 9827 / NBRC 10315 / NRRL Y-1498 / VKM Y-70)</name>
    <name type="common">Yeast</name>
    <name type="synonym">Yamadazyma tenuis</name>
    <dbReference type="NCBI Taxonomy" id="590646"/>
    <lineage>
        <taxon>Eukaryota</taxon>
        <taxon>Fungi</taxon>
        <taxon>Dikarya</taxon>
        <taxon>Ascomycota</taxon>
        <taxon>Saccharomycotina</taxon>
        <taxon>Pichiomycetes</taxon>
        <taxon>Debaryomycetaceae</taxon>
        <taxon>Yamadazyma</taxon>
    </lineage>
</organism>
<dbReference type="GeneID" id="18250098"/>
<feature type="signal peptide" evidence="1">
    <location>
        <begin position="1"/>
        <end position="23"/>
    </location>
</feature>
<feature type="chain" id="PRO_5003442679" evidence="1">
    <location>
        <begin position="24"/>
        <end position="189"/>
    </location>
</feature>
<dbReference type="Proteomes" id="UP000000707">
    <property type="component" value="Unassembled WGS sequence"/>
</dbReference>
<evidence type="ECO:0000313" key="2">
    <source>
        <dbReference type="EMBL" id="EGV66495.1"/>
    </source>
</evidence>
<proteinExistence type="predicted"/>